<gene>
    <name evidence="2" type="ordered locus">RSPO_c01139</name>
</gene>
<dbReference type="AlphaFoldDB" id="F6FZS8"/>
<dbReference type="KEGG" id="rsn:RSPO_c01139"/>
<protein>
    <submittedName>
        <fullName evidence="2">Uncharacterized protein</fullName>
    </submittedName>
</protein>
<sequence length="140" mass="15486">MHRARCGLGGRAKAAPHLAHDGERGRYRAGQAVGQVDRQGAWRDGNHDRRPTGAGIGIRCRAAGRRGDRAARVAPHRDRLAIRQRGVCGRRGQVHGLRVRHAARRHENRCHKSGLPDQAEERRIARIGSHRLAPCCLSTD</sequence>
<organism evidence="2 3">
    <name type="scientific">Ralstonia solanacearum (strain Po82)</name>
    <dbReference type="NCBI Taxonomy" id="1031711"/>
    <lineage>
        <taxon>Bacteria</taxon>
        <taxon>Pseudomonadati</taxon>
        <taxon>Pseudomonadota</taxon>
        <taxon>Betaproteobacteria</taxon>
        <taxon>Burkholderiales</taxon>
        <taxon>Burkholderiaceae</taxon>
        <taxon>Ralstonia</taxon>
        <taxon>Ralstonia solanacearum species complex</taxon>
    </lineage>
</organism>
<feature type="region of interest" description="Disordered" evidence="1">
    <location>
        <begin position="1"/>
        <end position="56"/>
    </location>
</feature>
<reference evidence="2 3" key="1">
    <citation type="journal article" date="2011" name="J. Bacteriol.">
        <title>Complete genome sequence of the plant pathogen Ralstonia solanacearum strain Po82.</title>
        <authorList>
            <person name="Xu J."/>
            <person name="Zheng H.J."/>
            <person name="Liu L."/>
            <person name="Pan Z.C."/>
            <person name="Prior P."/>
            <person name="Tang B."/>
            <person name="Xu J.S."/>
            <person name="Zhang H."/>
            <person name="Tian Q."/>
            <person name="Zhang L.Q."/>
            <person name="Feng J."/>
        </authorList>
    </citation>
    <scope>NUCLEOTIDE SEQUENCE [LARGE SCALE GENOMIC DNA]</scope>
    <source>
        <strain evidence="2 3">Po82</strain>
    </source>
</reference>
<dbReference type="HOGENOM" id="CLU_1833572_0_0_4"/>
<feature type="compositionally biased region" description="Basic and acidic residues" evidence="1">
    <location>
        <begin position="40"/>
        <end position="51"/>
    </location>
</feature>
<dbReference type="Proteomes" id="UP000007953">
    <property type="component" value="Chromosome"/>
</dbReference>
<accession>F6FZS8</accession>
<evidence type="ECO:0000256" key="1">
    <source>
        <dbReference type="SAM" id="MobiDB-lite"/>
    </source>
</evidence>
<dbReference type="PATRIC" id="fig|1031711.3.peg.1116"/>
<evidence type="ECO:0000313" key="2">
    <source>
        <dbReference type="EMBL" id="AEG68440.1"/>
    </source>
</evidence>
<evidence type="ECO:0000313" key="3">
    <source>
        <dbReference type="Proteomes" id="UP000007953"/>
    </source>
</evidence>
<proteinExistence type="predicted"/>
<dbReference type="EMBL" id="CP002819">
    <property type="protein sequence ID" value="AEG68440.1"/>
    <property type="molecule type" value="Genomic_DNA"/>
</dbReference>
<name>F6FZS8_RALS8</name>